<name>A0ABV4NSL2_9GAMM</name>
<organism evidence="3 4">
    <name type="scientific">Microbulbifer echini</name>
    <dbReference type="NCBI Taxonomy" id="1529067"/>
    <lineage>
        <taxon>Bacteria</taxon>
        <taxon>Pseudomonadati</taxon>
        <taxon>Pseudomonadota</taxon>
        <taxon>Gammaproteobacteria</taxon>
        <taxon>Cellvibrionales</taxon>
        <taxon>Microbulbiferaceae</taxon>
        <taxon>Microbulbifer</taxon>
    </lineage>
</organism>
<keyword evidence="4" id="KW-1185">Reference proteome</keyword>
<reference evidence="3 4" key="1">
    <citation type="submission" date="2024-08" db="EMBL/GenBank/DDBJ databases">
        <authorList>
            <person name="Ishaq N."/>
        </authorList>
    </citation>
    <scope>NUCLEOTIDE SEQUENCE [LARGE SCALE GENOMIC DNA]</scope>
    <source>
        <strain evidence="3 4">JCM 30400</strain>
    </source>
</reference>
<keyword evidence="1" id="KW-0812">Transmembrane</keyword>
<gene>
    <name evidence="3" type="ORF">ACCI51_17845</name>
</gene>
<dbReference type="GO" id="GO:0004519">
    <property type="term" value="F:endonuclease activity"/>
    <property type="evidence" value="ECO:0007669"/>
    <property type="project" value="UniProtKB-KW"/>
</dbReference>
<evidence type="ECO:0000256" key="1">
    <source>
        <dbReference type="SAM" id="Phobius"/>
    </source>
</evidence>
<dbReference type="EMBL" id="JBGMEL010000024">
    <property type="protein sequence ID" value="MFA0792405.1"/>
    <property type="molecule type" value="Genomic_DNA"/>
</dbReference>
<proteinExistence type="predicted"/>
<dbReference type="Pfam" id="PF03372">
    <property type="entry name" value="Exo_endo_phos"/>
    <property type="match status" value="1"/>
</dbReference>
<keyword evidence="1" id="KW-0472">Membrane</keyword>
<dbReference type="Gene3D" id="3.60.10.10">
    <property type="entry name" value="Endonuclease/exonuclease/phosphatase"/>
    <property type="match status" value="1"/>
</dbReference>
<dbReference type="RefSeq" id="WP_371844779.1">
    <property type="nucleotide sequence ID" value="NZ_JBGMEL010000024.1"/>
</dbReference>
<keyword evidence="3" id="KW-0255">Endonuclease</keyword>
<accession>A0ABV4NSL2</accession>
<feature type="transmembrane region" description="Helical" evidence="1">
    <location>
        <begin position="61"/>
        <end position="80"/>
    </location>
</feature>
<keyword evidence="3" id="KW-0378">Hydrolase</keyword>
<dbReference type="InterPro" id="IPR005135">
    <property type="entry name" value="Endo/exonuclease/phosphatase"/>
</dbReference>
<comment type="caution">
    <text evidence="3">The sequence shown here is derived from an EMBL/GenBank/DDBJ whole genome shotgun (WGS) entry which is preliminary data.</text>
</comment>
<keyword evidence="1" id="KW-1133">Transmembrane helix</keyword>
<evidence type="ECO:0000313" key="3">
    <source>
        <dbReference type="EMBL" id="MFA0792405.1"/>
    </source>
</evidence>
<sequence length="367" mass="41657">MTLILISIFTAVMAIFTLTPICKVEAWYIRGFDFPRVQFSLLISLLLVAQCIFLDLSSPIVWGLILVALSCLGYQLWWIAPYTPLFPVEVERAKRSGGLTKPYDTVSILTANVLTPNKNAKGLVDLIKRHQPDIFVTLESDNWWQSQLDVLELDYPHTMKCPLDNLYGMHVYARFPLSKSQIQFLVEDDVPSMHTLIHTPSGHTINAHFLHPAPPSPTENETSEERDAELLVVAKKVSKTDVPTIVAGDLNDVAWSYSTRLFRKISGLLDPRVGRGMYNTYHASYWFMRWPLDHLFHSHHFRLLKIERLPGFGSDHFALLTQLQLEAEAKPVQNTVSLEEGDEAIAQEKIDQQNVEVSDVASFNNSK</sequence>
<dbReference type="InterPro" id="IPR036691">
    <property type="entry name" value="Endo/exonu/phosph_ase_sf"/>
</dbReference>
<protein>
    <submittedName>
        <fullName evidence="3">Endonuclease/exonuclease/phosphatase family protein</fullName>
    </submittedName>
</protein>
<dbReference type="Proteomes" id="UP001569414">
    <property type="component" value="Unassembled WGS sequence"/>
</dbReference>
<feature type="transmembrane region" description="Helical" evidence="1">
    <location>
        <begin position="36"/>
        <end position="54"/>
    </location>
</feature>
<keyword evidence="3" id="KW-0540">Nuclease</keyword>
<dbReference type="SUPFAM" id="SSF56219">
    <property type="entry name" value="DNase I-like"/>
    <property type="match status" value="1"/>
</dbReference>
<feature type="domain" description="Endonuclease/exonuclease/phosphatase" evidence="2">
    <location>
        <begin position="109"/>
        <end position="316"/>
    </location>
</feature>
<evidence type="ECO:0000313" key="4">
    <source>
        <dbReference type="Proteomes" id="UP001569414"/>
    </source>
</evidence>
<evidence type="ECO:0000259" key="2">
    <source>
        <dbReference type="Pfam" id="PF03372"/>
    </source>
</evidence>